<dbReference type="InterPro" id="IPR000352">
    <property type="entry name" value="Pep_chain_release_fac_I"/>
</dbReference>
<feature type="domain" description="F-box/LRR-repeat protein 15-like leucin rich repeat" evidence="4">
    <location>
        <begin position="951"/>
        <end position="1105"/>
    </location>
</feature>
<dbReference type="Pfam" id="PF13516">
    <property type="entry name" value="LRR_6"/>
    <property type="match status" value="2"/>
</dbReference>
<dbReference type="InterPro" id="IPR032675">
    <property type="entry name" value="LRR_dom_sf"/>
</dbReference>
<organism evidence="5 6">
    <name type="scientific">Polarella glacialis</name>
    <name type="common">Dinoflagellate</name>
    <dbReference type="NCBI Taxonomy" id="89957"/>
    <lineage>
        <taxon>Eukaryota</taxon>
        <taxon>Sar</taxon>
        <taxon>Alveolata</taxon>
        <taxon>Dinophyceae</taxon>
        <taxon>Suessiales</taxon>
        <taxon>Suessiaceae</taxon>
        <taxon>Polarella</taxon>
    </lineage>
</organism>
<feature type="region of interest" description="Disordered" evidence="2">
    <location>
        <begin position="1281"/>
        <end position="1302"/>
    </location>
</feature>
<name>A0A813F422_POLGL</name>
<dbReference type="Gene3D" id="3.30.70.1660">
    <property type="match status" value="1"/>
</dbReference>
<dbReference type="Gene3D" id="3.30.160.20">
    <property type="match status" value="1"/>
</dbReference>
<dbReference type="SUPFAM" id="SSF52047">
    <property type="entry name" value="RNI-like"/>
    <property type="match status" value="2"/>
</dbReference>
<dbReference type="SMART" id="SM00367">
    <property type="entry name" value="LRR_CC"/>
    <property type="match status" value="20"/>
</dbReference>
<dbReference type="EMBL" id="CAJNNV010024245">
    <property type="protein sequence ID" value="CAE8609147.1"/>
    <property type="molecule type" value="Genomic_DNA"/>
</dbReference>
<proteinExistence type="inferred from homology"/>
<dbReference type="PANTHER" id="PTHR13318:SF105">
    <property type="entry name" value="F-BOX_LRR-REPEAT PROTEIN 3"/>
    <property type="match status" value="1"/>
</dbReference>
<evidence type="ECO:0000256" key="2">
    <source>
        <dbReference type="SAM" id="MobiDB-lite"/>
    </source>
</evidence>
<dbReference type="SUPFAM" id="SSF75620">
    <property type="entry name" value="Release factor"/>
    <property type="match status" value="1"/>
</dbReference>
<gene>
    <name evidence="5" type="ORF">PGLA1383_LOCUS26974</name>
</gene>
<feature type="region of interest" description="Disordered" evidence="2">
    <location>
        <begin position="750"/>
        <end position="797"/>
    </location>
</feature>
<dbReference type="OMA" id="QQMQLTF"/>
<feature type="domain" description="Prokaryotic-type class I peptide chain release factors" evidence="3">
    <location>
        <begin position="1207"/>
        <end position="1317"/>
    </location>
</feature>
<protein>
    <recommendedName>
        <fullName evidence="7">Prokaryotic-type class I peptide chain release factors domain-containing protein</fullName>
    </recommendedName>
</protein>
<dbReference type="GO" id="GO:0019005">
    <property type="term" value="C:SCF ubiquitin ligase complex"/>
    <property type="evidence" value="ECO:0007669"/>
    <property type="project" value="TreeGrafter"/>
</dbReference>
<dbReference type="GO" id="GO:0003747">
    <property type="term" value="F:translation release factor activity"/>
    <property type="evidence" value="ECO:0007669"/>
    <property type="project" value="InterPro"/>
</dbReference>
<feature type="compositionally biased region" description="Basic and acidic residues" evidence="2">
    <location>
        <begin position="1283"/>
        <end position="1302"/>
    </location>
</feature>
<accession>A0A813F422</accession>
<dbReference type="InterPro" id="IPR045853">
    <property type="entry name" value="Pep_chain_release_fac_I_sf"/>
</dbReference>
<keyword evidence="6" id="KW-1185">Reference proteome</keyword>
<dbReference type="Pfam" id="PF25372">
    <property type="entry name" value="DUF7885"/>
    <property type="match status" value="2"/>
</dbReference>
<dbReference type="PANTHER" id="PTHR13318">
    <property type="entry name" value="PARTNER OF PAIRED, ISOFORM B-RELATED"/>
    <property type="match status" value="1"/>
</dbReference>
<comment type="caution">
    <text evidence="5">The sequence shown here is derived from an EMBL/GenBank/DDBJ whole genome shotgun (WGS) entry which is preliminary data.</text>
</comment>
<dbReference type="InterPro" id="IPR001611">
    <property type="entry name" value="Leu-rich_rpt"/>
</dbReference>
<evidence type="ECO:0000256" key="1">
    <source>
        <dbReference type="ARBA" id="ARBA00010835"/>
    </source>
</evidence>
<evidence type="ECO:0000313" key="6">
    <source>
        <dbReference type="Proteomes" id="UP000654075"/>
    </source>
</evidence>
<dbReference type="InterPro" id="IPR006553">
    <property type="entry name" value="Leu-rich_rpt_Cys-con_subtyp"/>
</dbReference>
<reference evidence="5" key="1">
    <citation type="submission" date="2021-02" db="EMBL/GenBank/DDBJ databases">
        <authorList>
            <person name="Dougan E. K."/>
            <person name="Rhodes N."/>
            <person name="Thang M."/>
            <person name="Chan C."/>
        </authorList>
    </citation>
    <scope>NUCLEOTIDE SEQUENCE</scope>
</reference>
<feature type="compositionally biased region" description="Low complexity" evidence="2">
    <location>
        <begin position="750"/>
        <end position="767"/>
    </location>
</feature>
<evidence type="ECO:0000259" key="4">
    <source>
        <dbReference type="Pfam" id="PF25372"/>
    </source>
</evidence>
<dbReference type="Gene3D" id="3.80.10.10">
    <property type="entry name" value="Ribonuclease Inhibitor"/>
    <property type="match status" value="3"/>
</dbReference>
<dbReference type="Pfam" id="PF00472">
    <property type="entry name" value="RF-1"/>
    <property type="match status" value="1"/>
</dbReference>
<feature type="domain" description="F-box/LRR-repeat protein 15-like leucin rich repeat" evidence="4">
    <location>
        <begin position="500"/>
        <end position="634"/>
    </location>
</feature>
<dbReference type="InterPro" id="IPR057207">
    <property type="entry name" value="FBXL15_LRR"/>
</dbReference>
<sequence length="1369" mass="150204">MLLYALSTCKELKCSVADLERRTALLREAFPFQGYIQKTEERGISYEQLVRVNIFAEAHCHSWQDARDGKTKLQIATLNLYNLSPWLIKPATNDRNCALVELFSGIPCPPHWFCSHWWGEPIRDFVACIGHHCTVRQLCCRSTFYWVCAYANRQHSLNAEISSDPKQTSFYKSMCLADGLLLILDNIGPATPFTRVWCAYELFMALIDTTREKPPLLLDTVAHTDAGTQLLTDGFTATEAEVRDAGFPEDADRFKSLRELCFPIDVMKAGLSLRLQDAQASQPEDRRHILNSVADKNQNELDEEPASEHINYTRVNTQLASKFALACLRPALLRCSARRLGIAKVLRADGSRRQLTLDINTLPKERQAEAFEIFMAGLPENLADLQLSWSQATDSHVATLVQTLPPNLQQLQLNFSGCSQISDAGMDALAQKLSPNLQQMQLNFSCCRQISDAGVAALAQQLPPNLQQMQLDFSYCFKITDAGVAALAQQLPPNVQQMQLDFRECFEISDAGVAALAQQLPPNLQQMQLTFYNCAQISDAGVAALAQQLPPNLQQMQLNLQSCHKISDAGVAALAQQLPPNLQQMQLDFSYCFEISDAGVAALAQQLPPNVQQMQLDFRECSKISDAGVATLAQQLPPNLQQMQLNFQSCFQISDAGVAALAQQLPPNLQQMQLDFSYCSEISDAGVAALEQQLPPNLQQLQLDFSGCRQVSDAGVAALCSQISNAAESAASGGLEKLRIGRLPQGAPRAPVVPAAPWRGQAPTPAATKPPSPAAPGQPFSAEEEEEGEEEPEETDVGGLEYAYVFKDSKLVTPSFLAAFCAALHCASMLDKLQLDFSDCKGISDAGVAALAQQLPPNLQQMQLNFRWCFQISDAGVAALAQQLPPNLQQMHLDFTACNKISDAGVAALAQQLPPNLQQMQLTFYSCRQISDAGVAALAQQLPPNLQQMQLDFKGCSKISDAGVAALAQQLPPNLQQMQLTFCNCSEISDAGVAALAQQLPPNLQQMQLNLQSCHKISDAGVAALAQQLPPNLQQMQLNFSYCFEISDAGVAALAQQLPPNLQQMQLDFRGCSKISDAGVAALAQQLPPNLQQLQLEFQNCRQISDAAESAAADGPEELRAWAASRKEAGLFTGELLAMYERFAETRGWRFEATVRIAGAGDQAQKLRHMAGYVMSLASIECNAFLRRKNRMQTSSATVVVLPVADEADVTLGPTDVRIEVSKKSSGPGGQSVNAAHQAIRATHIATGLTVHCTSSQSQFENRIRAVELLRTKLLDQQLSARSEFERTERKEQRGTGDRSEKIRTYNFQRDEVTDHRLAKARCREKSTWMDGRLTVAACQSSALESCCNNIGVRNCSTWKIVIHRLEPD</sequence>
<evidence type="ECO:0000313" key="5">
    <source>
        <dbReference type="EMBL" id="CAE8609147.1"/>
    </source>
</evidence>
<feature type="compositionally biased region" description="Acidic residues" evidence="2">
    <location>
        <begin position="782"/>
        <end position="796"/>
    </location>
</feature>
<dbReference type="GO" id="GO:0031146">
    <property type="term" value="P:SCF-dependent proteasomal ubiquitin-dependent protein catabolic process"/>
    <property type="evidence" value="ECO:0007669"/>
    <property type="project" value="TreeGrafter"/>
</dbReference>
<evidence type="ECO:0008006" key="7">
    <source>
        <dbReference type="Google" id="ProtNLM"/>
    </source>
</evidence>
<evidence type="ECO:0000259" key="3">
    <source>
        <dbReference type="Pfam" id="PF00472"/>
    </source>
</evidence>
<dbReference type="Proteomes" id="UP000654075">
    <property type="component" value="Unassembled WGS sequence"/>
</dbReference>
<comment type="similarity">
    <text evidence="1">Belongs to the prokaryotic/mitochondrial release factor family.</text>
</comment>